<dbReference type="RefSeq" id="WP_382414056.1">
    <property type="nucleotide sequence ID" value="NZ_AP031500.1"/>
</dbReference>
<gene>
    <name evidence="1" type="ORF">ACFOEB_02110</name>
</gene>
<protein>
    <submittedName>
        <fullName evidence="1">Uncharacterized protein</fullName>
    </submittedName>
</protein>
<evidence type="ECO:0000313" key="2">
    <source>
        <dbReference type="Proteomes" id="UP001595548"/>
    </source>
</evidence>
<evidence type="ECO:0000313" key="1">
    <source>
        <dbReference type="EMBL" id="MFC3153979.1"/>
    </source>
</evidence>
<dbReference type="Proteomes" id="UP001595548">
    <property type="component" value="Unassembled WGS sequence"/>
</dbReference>
<sequence length="148" mass="16429">MQKRQRPSGELTVNHLVGTWFRAYIDALNEPYLSLTLAPHEQVLQQGRAIREALGCVIDYAVQTLTSLTVGRADIVDCELATYRSHPMGPIRVDVSLEEGGLGMALYHAQVFARQSPKEILIAEAFGTLQLQVKTKQSTVVSLLEHRS</sequence>
<name>A0ABV7HJE5_9GAMM</name>
<comment type="caution">
    <text evidence="1">The sequence shown here is derived from an EMBL/GenBank/DDBJ whole genome shotgun (WGS) entry which is preliminary data.</text>
</comment>
<keyword evidence="2" id="KW-1185">Reference proteome</keyword>
<proteinExistence type="predicted"/>
<reference evidence="2" key="1">
    <citation type="journal article" date="2019" name="Int. J. Syst. Evol. Microbiol.">
        <title>The Global Catalogue of Microorganisms (GCM) 10K type strain sequencing project: providing services to taxonomists for standard genome sequencing and annotation.</title>
        <authorList>
            <consortium name="The Broad Institute Genomics Platform"/>
            <consortium name="The Broad Institute Genome Sequencing Center for Infectious Disease"/>
            <person name="Wu L."/>
            <person name="Ma J."/>
        </authorList>
    </citation>
    <scope>NUCLEOTIDE SEQUENCE [LARGE SCALE GENOMIC DNA]</scope>
    <source>
        <strain evidence="2">KCTC 52141</strain>
    </source>
</reference>
<accession>A0ABV7HJE5</accession>
<dbReference type="EMBL" id="JBHRTL010000003">
    <property type="protein sequence ID" value="MFC3153979.1"/>
    <property type="molecule type" value="Genomic_DNA"/>
</dbReference>
<organism evidence="1 2">
    <name type="scientific">Gilvimarinus japonicus</name>
    <dbReference type="NCBI Taxonomy" id="1796469"/>
    <lineage>
        <taxon>Bacteria</taxon>
        <taxon>Pseudomonadati</taxon>
        <taxon>Pseudomonadota</taxon>
        <taxon>Gammaproteobacteria</taxon>
        <taxon>Cellvibrionales</taxon>
        <taxon>Cellvibrionaceae</taxon>
        <taxon>Gilvimarinus</taxon>
    </lineage>
</organism>